<reference evidence="1 2" key="1">
    <citation type="submission" date="2018-08" db="EMBL/GenBank/DDBJ databases">
        <title>Microbacterium oxydans strain HG3.</title>
        <authorList>
            <person name="ORTET P."/>
        </authorList>
    </citation>
    <scope>NUCLEOTIDE SEQUENCE [LARGE SCALE GENOMIC DNA]</scope>
    <source>
        <strain evidence="1 2">HG3</strain>
    </source>
</reference>
<protein>
    <recommendedName>
        <fullName evidence="3">Tetratricopeptide repeat protein</fullName>
    </recommendedName>
</protein>
<proteinExistence type="predicted"/>
<dbReference type="Gene3D" id="1.25.40.10">
    <property type="entry name" value="Tetratricopeptide repeat domain"/>
    <property type="match status" value="1"/>
</dbReference>
<evidence type="ECO:0000313" key="1">
    <source>
        <dbReference type="EMBL" id="AZS38824.1"/>
    </source>
</evidence>
<sequence>MEPDRRAAEDAFAAGQYLDFLRAVRSDKGDFDQTVMRALIPSVDLEEVDFSAGTTPNTLFELAAAVWDVDELLAISMFREAASGGSSAALAALGEGLNWIGDHEEATLWLRKAISANAGDAARLAGLLGESLLSAGDSVGFSEAEHLLKRGLAESEEFGVPLAKLLLAQQKVAEARELLERLVRADVYGAALLLGNLLAEEPGNFEAAEAAYRAGIASGDGHSAHNLAVMMLENGEPARARELHELAKLMGDSSPLETARD</sequence>
<dbReference type="AlphaFoldDB" id="A0A3Q9J1B6"/>
<dbReference type="RefSeq" id="WP_052748720.1">
    <property type="nucleotide sequence ID" value="NZ_CP031422.1"/>
</dbReference>
<dbReference type="EMBL" id="CP031422">
    <property type="protein sequence ID" value="AZS38824.1"/>
    <property type="molecule type" value="Genomic_DNA"/>
</dbReference>
<organism evidence="1 2">
    <name type="scientific">Microbacterium oxydans</name>
    <dbReference type="NCBI Taxonomy" id="82380"/>
    <lineage>
        <taxon>Bacteria</taxon>
        <taxon>Bacillati</taxon>
        <taxon>Actinomycetota</taxon>
        <taxon>Actinomycetes</taxon>
        <taxon>Micrococcales</taxon>
        <taxon>Microbacteriaceae</taxon>
        <taxon>Microbacterium</taxon>
    </lineage>
</organism>
<evidence type="ECO:0000313" key="2">
    <source>
        <dbReference type="Proteomes" id="UP000274841"/>
    </source>
</evidence>
<name>A0A3Q9J1B6_9MICO</name>
<evidence type="ECO:0008006" key="3">
    <source>
        <dbReference type="Google" id="ProtNLM"/>
    </source>
</evidence>
<dbReference type="InterPro" id="IPR011990">
    <property type="entry name" value="TPR-like_helical_dom_sf"/>
</dbReference>
<dbReference type="KEGG" id="moy:CVS54_00121"/>
<gene>
    <name evidence="1" type="ORF">CVS54_00121</name>
</gene>
<dbReference type="Proteomes" id="UP000274841">
    <property type="component" value="Chromosome"/>
</dbReference>
<dbReference type="SUPFAM" id="SSF81901">
    <property type="entry name" value="HCP-like"/>
    <property type="match status" value="2"/>
</dbReference>
<accession>A0A3Q9J1B6</accession>